<dbReference type="AlphaFoldDB" id="A0A3M8AKC1"/>
<organism evidence="3 4">
    <name type="scientific">Agromyces tardus</name>
    <dbReference type="NCBI Taxonomy" id="2583849"/>
    <lineage>
        <taxon>Bacteria</taxon>
        <taxon>Bacillati</taxon>
        <taxon>Actinomycetota</taxon>
        <taxon>Actinomycetes</taxon>
        <taxon>Micrococcales</taxon>
        <taxon>Microbacteriaceae</taxon>
        <taxon>Agromyces</taxon>
    </lineage>
</organism>
<name>A0A3M8AKC1_9MICO</name>
<dbReference type="PANTHER" id="PTHR35377">
    <property type="entry name" value="ANTITOXIN VAPB49-RELATED-RELATED"/>
    <property type="match status" value="1"/>
</dbReference>
<dbReference type="OrthoDB" id="33091at2"/>
<protein>
    <recommendedName>
        <fullName evidence="2">Antitoxin</fullName>
    </recommendedName>
</protein>
<dbReference type="NCBIfam" id="TIGR01552">
    <property type="entry name" value="phd_fam"/>
    <property type="match status" value="1"/>
</dbReference>
<evidence type="ECO:0000313" key="3">
    <source>
        <dbReference type="EMBL" id="RNB51067.1"/>
    </source>
</evidence>
<dbReference type="Pfam" id="PF02604">
    <property type="entry name" value="PhdYeFM_antitox"/>
    <property type="match status" value="1"/>
</dbReference>
<gene>
    <name evidence="3" type="ORF">EDM22_05055</name>
</gene>
<comment type="function">
    <text evidence="2">Antitoxin component of a type II toxin-antitoxin (TA) system.</text>
</comment>
<dbReference type="InterPro" id="IPR051416">
    <property type="entry name" value="phD-YefM_TA_antitoxins"/>
</dbReference>
<proteinExistence type="inferred from homology"/>
<accession>A0A3M8AKC1</accession>
<dbReference type="InterPro" id="IPR036165">
    <property type="entry name" value="YefM-like_sf"/>
</dbReference>
<dbReference type="SUPFAM" id="SSF143120">
    <property type="entry name" value="YefM-like"/>
    <property type="match status" value="1"/>
</dbReference>
<evidence type="ECO:0000256" key="1">
    <source>
        <dbReference type="ARBA" id="ARBA00009981"/>
    </source>
</evidence>
<dbReference type="EMBL" id="RHHB01000005">
    <property type="protein sequence ID" value="RNB51067.1"/>
    <property type="molecule type" value="Genomic_DNA"/>
</dbReference>
<sequence length="88" mass="9309">METVNVLDARNNLSRLIAIAEHGGEVVIARRGRAVAKIVPIGAQPGRTASSFAEWALANEVPAVGARPIGAVDLQIAQERAGWDEPLE</sequence>
<comment type="caution">
    <text evidence="3">The sequence shown here is derived from an EMBL/GenBank/DDBJ whole genome shotgun (WGS) entry which is preliminary data.</text>
</comment>
<dbReference type="Proteomes" id="UP000275048">
    <property type="component" value="Unassembled WGS sequence"/>
</dbReference>
<evidence type="ECO:0000313" key="4">
    <source>
        <dbReference type="Proteomes" id="UP000275048"/>
    </source>
</evidence>
<keyword evidence="4" id="KW-1185">Reference proteome</keyword>
<reference evidence="3 4" key="1">
    <citation type="submission" date="2018-10" db="EMBL/GenBank/DDBJ databases">
        <title>Isolation, diversity and antibacterial activity of antinobacteria from the wheat rhizosphere soil.</title>
        <authorList>
            <person name="Sun T."/>
        </authorList>
    </citation>
    <scope>NUCLEOTIDE SEQUENCE [LARGE SCALE GENOMIC DNA]</scope>
    <source>
        <strain evidence="3 4">SJ-23</strain>
    </source>
</reference>
<dbReference type="Gene3D" id="3.40.1620.10">
    <property type="entry name" value="YefM-like domain"/>
    <property type="match status" value="1"/>
</dbReference>
<dbReference type="RefSeq" id="WP_122935980.1">
    <property type="nucleotide sequence ID" value="NZ_JBHSNT010000008.1"/>
</dbReference>
<dbReference type="InterPro" id="IPR006442">
    <property type="entry name" value="Antitoxin_Phd/YefM"/>
</dbReference>
<comment type="similarity">
    <text evidence="1 2">Belongs to the phD/YefM antitoxin family.</text>
</comment>
<dbReference type="PANTHER" id="PTHR35377:SF8">
    <property type="entry name" value="ANTITOXIN VAPB22"/>
    <property type="match status" value="1"/>
</dbReference>
<evidence type="ECO:0000256" key="2">
    <source>
        <dbReference type="RuleBase" id="RU362080"/>
    </source>
</evidence>